<evidence type="ECO:0000313" key="2">
    <source>
        <dbReference type="Proteomes" id="UP001157502"/>
    </source>
</evidence>
<protein>
    <submittedName>
        <fullName evidence="1">Uncharacterized protein</fullName>
    </submittedName>
</protein>
<organism evidence="1 2">
    <name type="scientific">Dallia pectoralis</name>
    <name type="common">Alaska blackfish</name>
    <dbReference type="NCBI Taxonomy" id="75939"/>
    <lineage>
        <taxon>Eukaryota</taxon>
        <taxon>Metazoa</taxon>
        <taxon>Chordata</taxon>
        <taxon>Craniata</taxon>
        <taxon>Vertebrata</taxon>
        <taxon>Euteleostomi</taxon>
        <taxon>Actinopterygii</taxon>
        <taxon>Neopterygii</taxon>
        <taxon>Teleostei</taxon>
        <taxon>Protacanthopterygii</taxon>
        <taxon>Esociformes</taxon>
        <taxon>Umbridae</taxon>
        <taxon>Dallia</taxon>
    </lineage>
</organism>
<reference evidence="1" key="1">
    <citation type="submission" date="2021-05" db="EMBL/GenBank/DDBJ databases">
        <authorList>
            <person name="Pan Q."/>
            <person name="Jouanno E."/>
            <person name="Zahm M."/>
            <person name="Klopp C."/>
            <person name="Cabau C."/>
            <person name="Louis A."/>
            <person name="Berthelot C."/>
            <person name="Parey E."/>
            <person name="Roest Crollius H."/>
            <person name="Montfort J."/>
            <person name="Robinson-Rechavi M."/>
            <person name="Bouchez O."/>
            <person name="Lampietro C."/>
            <person name="Lopez Roques C."/>
            <person name="Donnadieu C."/>
            <person name="Postlethwait J."/>
            <person name="Bobe J."/>
            <person name="Dillon D."/>
            <person name="Chandos A."/>
            <person name="von Hippel F."/>
            <person name="Guiguen Y."/>
        </authorList>
    </citation>
    <scope>NUCLEOTIDE SEQUENCE</scope>
    <source>
        <strain evidence="1">YG-Jan2019</strain>
    </source>
</reference>
<sequence>MGCTSASSGRVSGGEGENSLQNFSGEHSTTSCTPAFKALLGVVAKLFSIYVARPNHKERLRNTVSLLSTPLHSDEIRGESDSAAVRNSEPQREGRYRHYQKGRGCYSPYFLVPKKRGEMRLILYLRIFNKCVAKRPFRMLTRKRLLSQFSWAITVSIDLKDAYFHVPIAVRHRKFFRFAFQGIAYEYTRVPFGYALAP</sequence>
<dbReference type="Proteomes" id="UP001157502">
    <property type="component" value="Chromosome 15"/>
</dbReference>
<proteinExistence type="predicted"/>
<keyword evidence="2" id="KW-1185">Reference proteome</keyword>
<dbReference type="EMBL" id="CM055742">
    <property type="protein sequence ID" value="KAJ8001218.1"/>
    <property type="molecule type" value="Genomic_DNA"/>
</dbReference>
<gene>
    <name evidence="1" type="ORF">DPEC_G00192050</name>
</gene>
<comment type="caution">
    <text evidence="1">The sequence shown here is derived from an EMBL/GenBank/DDBJ whole genome shotgun (WGS) entry which is preliminary data.</text>
</comment>
<accession>A0ACC2GCB8</accession>
<evidence type="ECO:0000313" key="1">
    <source>
        <dbReference type="EMBL" id="KAJ8001218.1"/>
    </source>
</evidence>
<name>A0ACC2GCB8_DALPE</name>